<keyword evidence="8" id="KW-0963">Cytoplasm</keyword>
<gene>
    <name evidence="8" type="primary">panC</name>
    <name evidence="9" type="ORF">BW47_08535</name>
</gene>
<dbReference type="GO" id="GO:0016874">
    <property type="term" value="F:ligase activity"/>
    <property type="evidence" value="ECO:0007669"/>
    <property type="project" value="UniProtKB-KW"/>
</dbReference>
<evidence type="ECO:0000256" key="3">
    <source>
        <dbReference type="ARBA" id="ARBA00022598"/>
    </source>
</evidence>
<comment type="subunit">
    <text evidence="8">Homodimer.</text>
</comment>
<comment type="subcellular location">
    <subcellularLocation>
        <location evidence="8">Cytoplasm</location>
    </subcellularLocation>
</comment>
<evidence type="ECO:0000256" key="2">
    <source>
        <dbReference type="ARBA" id="ARBA00009256"/>
    </source>
</evidence>
<comment type="function">
    <text evidence="8">Catalyzes the condensation of pantoate with beta-alanine in an ATP-dependent reaction via a pantoyl-adenylate intermediate.</text>
</comment>
<dbReference type="Gene3D" id="3.30.1300.10">
    <property type="entry name" value="Pantoate-beta-alanine ligase, C-terminal domain"/>
    <property type="match status" value="1"/>
</dbReference>
<evidence type="ECO:0000256" key="4">
    <source>
        <dbReference type="ARBA" id="ARBA00022655"/>
    </source>
</evidence>
<evidence type="ECO:0000256" key="8">
    <source>
        <dbReference type="HAMAP-Rule" id="MF_00158"/>
    </source>
</evidence>
<dbReference type="NCBIfam" id="TIGR00018">
    <property type="entry name" value="panC"/>
    <property type="match status" value="1"/>
</dbReference>
<keyword evidence="10" id="KW-1185">Reference proteome</keyword>
<dbReference type="PANTHER" id="PTHR21299">
    <property type="entry name" value="CYTIDYLATE KINASE/PANTOATE-BETA-ALANINE LIGASE"/>
    <property type="match status" value="1"/>
</dbReference>
<dbReference type="Proteomes" id="UP000185490">
    <property type="component" value="Chromosome"/>
</dbReference>
<keyword evidence="3 8" id="KW-0436">Ligase</keyword>
<dbReference type="InterPro" id="IPR042176">
    <property type="entry name" value="Pantoate_ligase_C"/>
</dbReference>
<comment type="catalytic activity">
    <reaction evidence="7 8">
        <text>(R)-pantoate + beta-alanine + ATP = (R)-pantothenate + AMP + diphosphate + H(+)</text>
        <dbReference type="Rhea" id="RHEA:10912"/>
        <dbReference type="ChEBI" id="CHEBI:15378"/>
        <dbReference type="ChEBI" id="CHEBI:15980"/>
        <dbReference type="ChEBI" id="CHEBI:29032"/>
        <dbReference type="ChEBI" id="CHEBI:30616"/>
        <dbReference type="ChEBI" id="CHEBI:33019"/>
        <dbReference type="ChEBI" id="CHEBI:57966"/>
        <dbReference type="ChEBI" id="CHEBI:456215"/>
        <dbReference type="EC" id="6.3.2.1"/>
    </reaction>
</comment>
<feature type="binding site" evidence="8">
    <location>
        <begin position="184"/>
        <end position="187"/>
    </location>
    <ligand>
        <name>ATP</name>
        <dbReference type="ChEBI" id="CHEBI:30616"/>
    </ligand>
</feature>
<dbReference type="EMBL" id="CP007389">
    <property type="protein sequence ID" value="APT74513.1"/>
    <property type="molecule type" value="Genomic_DNA"/>
</dbReference>
<dbReference type="Pfam" id="PF02569">
    <property type="entry name" value="Pantoate_ligase"/>
    <property type="match status" value="1"/>
</dbReference>
<dbReference type="InterPro" id="IPR003721">
    <property type="entry name" value="Pantoate_ligase"/>
</dbReference>
<keyword evidence="6 8" id="KW-0067">ATP-binding</keyword>
<protein>
    <recommendedName>
        <fullName evidence="8">Pantothenate synthetase</fullName>
        <shortName evidence="8">PS</shortName>
        <ecNumber evidence="8">6.3.2.1</ecNumber>
    </recommendedName>
    <alternativeName>
        <fullName evidence="8">Pantoate--beta-alanine ligase</fullName>
    </alternativeName>
    <alternativeName>
        <fullName evidence="8">Pantoate-activating enzyme</fullName>
    </alternativeName>
</protein>
<evidence type="ECO:0000256" key="6">
    <source>
        <dbReference type="ARBA" id="ARBA00022840"/>
    </source>
</evidence>
<evidence type="ECO:0000256" key="7">
    <source>
        <dbReference type="ARBA" id="ARBA00048258"/>
    </source>
</evidence>
<dbReference type="CDD" id="cd00560">
    <property type="entry name" value="PanC"/>
    <property type="match status" value="1"/>
</dbReference>
<dbReference type="InterPro" id="IPR014729">
    <property type="entry name" value="Rossmann-like_a/b/a_fold"/>
</dbReference>
<comment type="similarity">
    <text evidence="2 8">Belongs to the pantothenate synthetase family.</text>
</comment>
<accession>A0ABM6GGM7</accession>
<evidence type="ECO:0000256" key="1">
    <source>
        <dbReference type="ARBA" id="ARBA00004990"/>
    </source>
</evidence>
<evidence type="ECO:0000313" key="10">
    <source>
        <dbReference type="Proteomes" id="UP000185490"/>
    </source>
</evidence>
<evidence type="ECO:0000256" key="5">
    <source>
        <dbReference type="ARBA" id="ARBA00022741"/>
    </source>
</evidence>
<reference evidence="9 10" key="1">
    <citation type="submission" date="2014-02" db="EMBL/GenBank/DDBJ databases">
        <title>Diversity of Thermotogales isolates from hydrothermal vents.</title>
        <authorList>
            <person name="Haverkamp T.H.A."/>
            <person name="Lossouarn J."/>
            <person name="Geslin C."/>
            <person name="Nesbo C.L."/>
        </authorList>
    </citation>
    <scope>NUCLEOTIDE SEQUENCE [LARGE SCALE GENOMIC DNA]</scope>
    <source>
        <strain evidence="9 10">431</strain>
    </source>
</reference>
<feature type="binding site" evidence="8">
    <location>
        <position position="61"/>
    </location>
    <ligand>
        <name>(R)-pantoate</name>
        <dbReference type="ChEBI" id="CHEBI:15980"/>
    </ligand>
</feature>
<dbReference type="NCBIfam" id="TIGR00125">
    <property type="entry name" value="cyt_tran_rel"/>
    <property type="match status" value="1"/>
</dbReference>
<feature type="binding site" evidence="8">
    <location>
        <position position="61"/>
    </location>
    <ligand>
        <name>beta-alanine</name>
        <dbReference type="ChEBI" id="CHEBI:57966"/>
    </ligand>
</feature>
<name>A0ABM6GGM7_9BACT</name>
<comment type="miscellaneous">
    <text evidence="8">The reaction proceeds by a bi uni uni bi ping pong mechanism.</text>
</comment>
<feature type="binding site" evidence="8">
    <location>
        <begin position="147"/>
        <end position="150"/>
    </location>
    <ligand>
        <name>ATP</name>
        <dbReference type="ChEBI" id="CHEBI:30616"/>
    </ligand>
</feature>
<dbReference type="Gene3D" id="3.40.50.620">
    <property type="entry name" value="HUPs"/>
    <property type="match status" value="1"/>
</dbReference>
<keyword evidence="4 8" id="KW-0566">Pantothenate biosynthesis</keyword>
<dbReference type="SUPFAM" id="SSF52374">
    <property type="entry name" value="Nucleotidylyl transferase"/>
    <property type="match status" value="1"/>
</dbReference>
<feature type="binding site" evidence="8">
    <location>
        <position position="176"/>
    </location>
    <ligand>
        <name>ATP</name>
        <dbReference type="ChEBI" id="CHEBI:30616"/>
    </ligand>
</feature>
<evidence type="ECO:0000313" key="9">
    <source>
        <dbReference type="EMBL" id="APT74513.1"/>
    </source>
</evidence>
<dbReference type="PANTHER" id="PTHR21299:SF1">
    <property type="entry name" value="PANTOATE--BETA-ALANINE LIGASE"/>
    <property type="match status" value="1"/>
</dbReference>
<proteinExistence type="inferred from homology"/>
<keyword evidence="5 8" id="KW-0547">Nucleotide-binding</keyword>
<dbReference type="InterPro" id="IPR004821">
    <property type="entry name" value="Cyt_trans-like"/>
</dbReference>
<organism evidence="9 10">
    <name type="scientific">Thermosipho melanesiensis</name>
    <dbReference type="NCBI Taxonomy" id="46541"/>
    <lineage>
        <taxon>Bacteria</taxon>
        <taxon>Thermotogati</taxon>
        <taxon>Thermotogota</taxon>
        <taxon>Thermotogae</taxon>
        <taxon>Thermotogales</taxon>
        <taxon>Fervidobacteriaceae</taxon>
        <taxon>Thermosipho</taxon>
    </lineage>
</organism>
<dbReference type="RefSeq" id="WP_012057813.1">
    <property type="nucleotide sequence ID" value="NZ_CP007389.1"/>
</dbReference>
<sequence>MEVIKSIDKMKQISFENILKGKKIGFVPTMGYLHEGHLSLVRAAREENDILVVSIFVNPTQFGPNEDFESYPRDLKRDLSLLEKENVDYVFVPEVSDMYPNDYSTFVEEVVLSKFLCGASRPGHFRGVCTVVTKFFNIVKPTRAYFGQKDAQQFRVLRRMVRDLNLDVELREMPIVRELDGLAMSSRNTYLNDVERNEATRLYKSLLKAKELIEKGEKDVLKIKDEMKKILDHPLLKIDYIEFVDEETLRPVEKIEGKVIVAIAVFVGKARLIDNIIVGG</sequence>
<dbReference type="EC" id="6.3.2.1" evidence="8"/>
<feature type="binding site" evidence="8">
    <location>
        <position position="153"/>
    </location>
    <ligand>
        <name>(R)-pantoate</name>
        <dbReference type="ChEBI" id="CHEBI:15980"/>
    </ligand>
</feature>
<comment type="pathway">
    <text evidence="1 8">Cofactor biosynthesis; (R)-pantothenate biosynthesis; (R)-pantothenate from (R)-pantoate and beta-alanine: step 1/1.</text>
</comment>
<dbReference type="HAMAP" id="MF_00158">
    <property type="entry name" value="PanC"/>
    <property type="match status" value="1"/>
</dbReference>
<feature type="active site" description="Proton donor" evidence="8">
    <location>
        <position position="37"/>
    </location>
</feature>
<feature type="binding site" evidence="8">
    <location>
        <begin position="30"/>
        <end position="37"/>
    </location>
    <ligand>
        <name>ATP</name>
        <dbReference type="ChEBI" id="CHEBI:30616"/>
    </ligand>
</feature>